<dbReference type="AlphaFoldDB" id="A0A1J4MC32"/>
<dbReference type="VEuPathDB" id="CryptoDB:cubi_00599"/>
<keyword evidence="2" id="KW-1185">Reference proteome</keyword>
<accession>A0A1J4MC32</accession>
<proteinExistence type="predicted"/>
<comment type="caution">
    <text evidence="1">The sequence shown here is derived from an EMBL/GenBank/DDBJ whole genome shotgun (WGS) entry which is preliminary data.</text>
</comment>
<organism evidence="1 2">
    <name type="scientific">Cryptosporidium ubiquitum</name>
    <dbReference type="NCBI Taxonomy" id="857276"/>
    <lineage>
        <taxon>Eukaryota</taxon>
        <taxon>Sar</taxon>
        <taxon>Alveolata</taxon>
        <taxon>Apicomplexa</taxon>
        <taxon>Conoidasida</taxon>
        <taxon>Coccidia</taxon>
        <taxon>Eucoccidiorida</taxon>
        <taxon>Eimeriorina</taxon>
        <taxon>Cryptosporidiidae</taxon>
        <taxon>Cryptosporidium</taxon>
    </lineage>
</organism>
<dbReference type="Proteomes" id="UP000186176">
    <property type="component" value="Unassembled WGS sequence"/>
</dbReference>
<sequence length="289" mass="33402">MNKTTYSDNLKDAVRRWHAKRKKDSNNQINIENTALESENVFNTKKHDIRHISVWNHNNSVESNQLSHSANEQKRLRPTVVENNIKYIFDGPLSFDTIMALKRKKSNIIFGNNGKILNSSSIIEHNDSKCNLIQSCKQQISNLSVIENIKNEIDVIYSKSIDAIQNFSKSSSTSDIINILEYILNYLSFRIQELLSSSNKNIDINIESSEKSLGMCINLILDKSNSTDERFDETALEFLAKYPKIFESLKTLTKIEELNYATPNEINDYILKFNSQIEKIYNLLLNRRI</sequence>
<evidence type="ECO:0000313" key="1">
    <source>
        <dbReference type="EMBL" id="OII71792.1"/>
    </source>
</evidence>
<dbReference type="GeneID" id="39977392"/>
<dbReference type="OrthoDB" id="338183at2759"/>
<name>A0A1J4MC32_9CRYT</name>
<reference evidence="1 2" key="1">
    <citation type="submission" date="2016-10" db="EMBL/GenBank/DDBJ databases">
        <title>Reductive evolution of mitochondrial metabolism and differential evolution of invasion-related proteins in Cryptosporidium.</title>
        <authorList>
            <person name="Liu S."/>
            <person name="Roellig D.M."/>
            <person name="Guo Y."/>
            <person name="Li N."/>
            <person name="Frace M.A."/>
            <person name="Tang K."/>
            <person name="Zhang L."/>
            <person name="Feng Y."/>
            <person name="Xiao L."/>
        </authorList>
    </citation>
    <scope>NUCLEOTIDE SEQUENCE [LARGE SCALE GENOMIC DNA]</scope>
    <source>
        <strain evidence="1">39726</strain>
    </source>
</reference>
<evidence type="ECO:0000313" key="2">
    <source>
        <dbReference type="Proteomes" id="UP000186176"/>
    </source>
</evidence>
<dbReference type="EMBL" id="LRBP01000027">
    <property type="protein sequence ID" value="OII71792.1"/>
    <property type="molecule type" value="Genomic_DNA"/>
</dbReference>
<gene>
    <name evidence="1" type="ORF">cubi_00599</name>
</gene>
<dbReference type="RefSeq" id="XP_028873411.1">
    <property type="nucleotide sequence ID" value="XM_029017613.1"/>
</dbReference>
<protein>
    <submittedName>
        <fullName evidence="1">Uncharacterized protein</fullName>
    </submittedName>
</protein>